<keyword evidence="2" id="KW-0805">Transcription regulation</keyword>
<keyword evidence="4" id="KW-0804">Transcription</keyword>
<dbReference type="SMART" id="SM01019">
    <property type="entry name" value="B3"/>
    <property type="match status" value="1"/>
</dbReference>
<comment type="subcellular location">
    <subcellularLocation>
        <location evidence="1">Nucleus</location>
    </subcellularLocation>
</comment>
<reference evidence="7" key="1">
    <citation type="journal article" date="2017" name="Nature">
        <title>The genome of Chenopodium quinoa.</title>
        <authorList>
            <person name="Jarvis D.E."/>
            <person name="Ho Y.S."/>
            <person name="Lightfoot D.J."/>
            <person name="Schmoeckel S.M."/>
            <person name="Li B."/>
            <person name="Borm T.J.A."/>
            <person name="Ohyanagi H."/>
            <person name="Mineta K."/>
            <person name="Michell C.T."/>
            <person name="Saber N."/>
            <person name="Kharbatia N.M."/>
            <person name="Rupper R.R."/>
            <person name="Sharp A.R."/>
            <person name="Dally N."/>
            <person name="Boughton B.A."/>
            <person name="Woo Y.H."/>
            <person name="Gao G."/>
            <person name="Schijlen E.G.W.M."/>
            <person name="Guo X."/>
            <person name="Momin A.A."/>
            <person name="Negrao S."/>
            <person name="Al-Babili S."/>
            <person name="Gehring C."/>
            <person name="Roessner U."/>
            <person name="Jung C."/>
            <person name="Murphy K."/>
            <person name="Arold S.T."/>
            <person name="Gojobori T."/>
            <person name="van der Linden C.G."/>
            <person name="van Loo E.N."/>
            <person name="Jellen E.N."/>
            <person name="Maughan P.J."/>
            <person name="Tester M."/>
        </authorList>
    </citation>
    <scope>NUCLEOTIDE SEQUENCE [LARGE SCALE GENOMIC DNA]</scope>
    <source>
        <strain evidence="7">cv. PI 614886</strain>
    </source>
</reference>
<name>A0A803L2N1_CHEQI</name>
<dbReference type="InterPro" id="IPR003340">
    <property type="entry name" value="B3_DNA-bd"/>
</dbReference>
<evidence type="ECO:0000256" key="2">
    <source>
        <dbReference type="ARBA" id="ARBA00023015"/>
    </source>
</evidence>
<evidence type="ECO:0000259" key="6">
    <source>
        <dbReference type="PROSITE" id="PS50863"/>
    </source>
</evidence>
<accession>A0A803L2N1</accession>
<dbReference type="AlphaFoldDB" id="A0A803L2N1"/>
<keyword evidence="3" id="KW-0238">DNA-binding</keyword>
<evidence type="ECO:0000313" key="8">
    <source>
        <dbReference type="Proteomes" id="UP000596660"/>
    </source>
</evidence>
<dbReference type="GO" id="GO:0003677">
    <property type="term" value="F:DNA binding"/>
    <property type="evidence" value="ECO:0007669"/>
    <property type="project" value="UniProtKB-KW"/>
</dbReference>
<organism evidence="7 8">
    <name type="scientific">Chenopodium quinoa</name>
    <name type="common">Quinoa</name>
    <dbReference type="NCBI Taxonomy" id="63459"/>
    <lineage>
        <taxon>Eukaryota</taxon>
        <taxon>Viridiplantae</taxon>
        <taxon>Streptophyta</taxon>
        <taxon>Embryophyta</taxon>
        <taxon>Tracheophyta</taxon>
        <taxon>Spermatophyta</taxon>
        <taxon>Magnoliopsida</taxon>
        <taxon>eudicotyledons</taxon>
        <taxon>Gunneridae</taxon>
        <taxon>Pentapetalae</taxon>
        <taxon>Caryophyllales</taxon>
        <taxon>Chenopodiaceae</taxon>
        <taxon>Chenopodioideae</taxon>
        <taxon>Atripliceae</taxon>
        <taxon>Chenopodium</taxon>
    </lineage>
</organism>
<dbReference type="SUPFAM" id="SSF101936">
    <property type="entry name" value="DNA-binding pseudobarrel domain"/>
    <property type="match status" value="1"/>
</dbReference>
<proteinExistence type="predicted"/>
<evidence type="ECO:0000256" key="1">
    <source>
        <dbReference type="ARBA" id="ARBA00004123"/>
    </source>
</evidence>
<feature type="domain" description="TF-B3" evidence="6">
    <location>
        <begin position="34"/>
        <end position="130"/>
    </location>
</feature>
<evidence type="ECO:0000313" key="7">
    <source>
        <dbReference type="EnsemblPlants" id="AUR62006120-RA:cds"/>
    </source>
</evidence>
<dbReference type="Gene3D" id="2.40.330.10">
    <property type="entry name" value="DNA-binding pseudobarrel domain"/>
    <property type="match status" value="1"/>
</dbReference>
<reference evidence="7" key="2">
    <citation type="submission" date="2021-03" db="UniProtKB">
        <authorList>
            <consortium name="EnsemblPlants"/>
        </authorList>
    </citation>
    <scope>IDENTIFICATION</scope>
</reference>
<evidence type="ECO:0000256" key="5">
    <source>
        <dbReference type="ARBA" id="ARBA00023242"/>
    </source>
</evidence>
<keyword evidence="5" id="KW-0539">Nucleus</keyword>
<dbReference type="InterPro" id="IPR050655">
    <property type="entry name" value="Plant_B3_domain"/>
</dbReference>
<dbReference type="Pfam" id="PF02362">
    <property type="entry name" value="B3"/>
    <property type="match status" value="1"/>
</dbReference>
<dbReference type="GO" id="GO:0005634">
    <property type="term" value="C:nucleus"/>
    <property type="evidence" value="ECO:0007669"/>
    <property type="project" value="UniProtKB-SubCell"/>
</dbReference>
<dbReference type="EnsemblPlants" id="AUR62006120-RA">
    <property type="protein sequence ID" value="AUR62006120-RA:cds"/>
    <property type="gene ID" value="AUR62006120"/>
</dbReference>
<dbReference type="InterPro" id="IPR015300">
    <property type="entry name" value="DNA-bd_pseudobarrel_sf"/>
</dbReference>
<dbReference type="PROSITE" id="PS50863">
    <property type="entry name" value="B3"/>
    <property type="match status" value="1"/>
</dbReference>
<dbReference type="Proteomes" id="UP000596660">
    <property type="component" value="Unplaced"/>
</dbReference>
<sequence>MQVLEKGNKIKGKKIALTTIPETTPDNLQALGPCFYKLIVAPSTQSHNLRIPEKYVRTYYEEQLANDYAKLSVNDGKVWRVELFKEGGKVWLSKGWECFVKNYSLKYGYFLLFRYDEVKYEYHVTIFDMTCFEIEYDQEFDNHTKDQEVIKISPQEE</sequence>
<evidence type="ECO:0000256" key="4">
    <source>
        <dbReference type="ARBA" id="ARBA00023163"/>
    </source>
</evidence>
<dbReference type="CDD" id="cd10017">
    <property type="entry name" value="B3_DNA"/>
    <property type="match status" value="1"/>
</dbReference>
<dbReference type="OMA" id="QRIICAS"/>
<evidence type="ECO:0000256" key="3">
    <source>
        <dbReference type="ARBA" id="ARBA00023125"/>
    </source>
</evidence>
<dbReference type="PANTHER" id="PTHR31920:SF108">
    <property type="entry name" value="B3 DOMAIN-CONTAINING TRANSCRIPTION FACTOR VRN1-LIKE"/>
    <property type="match status" value="1"/>
</dbReference>
<keyword evidence="8" id="KW-1185">Reference proteome</keyword>
<dbReference type="Gramene" id="AUR62006120-RA">
    <property type="protein sequence ID" value="AUR62006120-RA:cds"/>
    <property type="gene ID" value="AUR62006120"/>
</dbReference>
<protein>
    <recommendedName>
        <fullName evidence="6">TF-B3 domain-containing protein</fullName>
    </recommendedName>
</protein>
<dbReference type="PANTHER" id="PTHR31920">
    <property type="entry name" value="B3 DOMAIN-CONTAINING"/>
    <property type="match status" value="1"/>
</dbReference>